<evidence type="ECO:0000313" key="8">
    <source>
        <dbReference type="Proteomes" id="UP000019132"/>
    </source>
</evidence>
<accession>K3WPK0</accession>
<dbReference type="InterPro" id="IPR036116">
    <property type="entry name" value="FN3_sf"/>
</dbReference>
<dbReference type="STRING" id="431595.K3WPK0"/>
<dbReference type="SUPFAM" id="SSF48403">
    <property type="entry name" value="Ankyrin repeat"/>
    <property type="match status" value="1"/>
</dbReference>
<feature type="domain" description="EF-hand" evidence="5">
    <location>
        <begin position="42"/>
        <end position="77"/>
    </location>
</feature>
<feature type="repeat" description="ANK" evidence="4">
    <location>
        <begin position="139"/>
        <end position="171"/>
    </location>
</feature>
<feature type="domain" description="Fibronectin type-III" evidence="6">
    <location>
        <begin position="222"/>
        <end position="310"/>
    </location>
</feature>
<evidence type="ECO:0000259" key="6">
    <source>
        <dbReference type="PROSITE" id="PS50853"/>
    </source>
</evidence>
<evidence type="ECO:0000259" key="5">
    <source>
        <dbReference type="PROSITE" id="PS50222"/>
    </source>
</evidence>
<organism evidence="7 8">
    <name type="scientific">Globisporangium ultimum (strain ATCC 200006 / CBS 805.95 / DAOM BR144)</name>
    <name type="common">Pythium ultimum</name>
    <dbReference type="NCBI Taxonomy" id="431595"/>
    <lineage>
        <taxon>Eukaryota</taxon>
        <taxon>Sar</taxon>
        <taxon>Stramenopiles</taxon>
        <taxon>Oomycota</taxon>
        <taxon>Peronosporomycetes</taxon>
        <taxon>Pythiales</taxon>
        <taxon>Pythiaceae</taxon>
        <taxon>Globisporangium</taxon>
    </lineage>
</organism>
<name>K3WPK0_GLOUD</name>
<sequence>MSSSAELRETVRAAFSRYDVDESGSIDAKELRRLIEDLGGVVSARDLKAALRVLDRDKNGIIDFDEFVAWWSTQATDLNGDGVVSDLEKTLERLKEFGRERFHVDIHTAAWSGYHDVVARLVEDDNELVNAKDTTDYGDMNLPLHYAAYQGHAAVCTTLLDHGASVNAVNGSGYTPVFYAAQQSREDVVQLLLQHRLSPIDVCSAESIIKLFQSLSGSAPAAPMAPALSDPGEMSLHVTWLGRIAKQAAATSKARRSRAMKTALIHGATTEAVVRELAPHTKYTCQVAAVNLHGMSDFSEPSEPLTTLPARPSPPCGLIATETDSRSVVLQWSLEQASNGDEEPSALCMVQQASELAKDEDLWKTVYKGDARATYLFRVAVSNSTGWGAFSTPHVVRTLPTADSKRAAKQLVATKNAVHAAKQLVSASLQDSKDEVNKKETLIDRNNFSHADSDEEDYAYYSSEEE</sequence>
<dbReference type="InterPro" id="IPR013783">
    <property type="entry name" value="Ig-like_fold"/>
</dbReference>
<dbReference type="InParanoid" id="K3WPK0"/>
<dbReference type="SUPFAM" id="SSF49265">
    <property type="entry name" value="Fibronectin type III"/>
    <property type="match status" value="1"/>
</dbReference>
<dbReference type="GO" id="GO:0005509">
    <property type="term" value="F:calcium ion binding"/>
    <property type="evidence" value="ECO:0007669"/>
    <property type="project" value="InterPro"/>
</dbReference>
<dbReference type="eggNOG" id="KOG4177">
    <property type="taxonomic scope" value="Eukaryota"/>
</dbReference>
<keyword evidence="2" id="KW-0106">Calcium</keyword>
<dbReference type="InterPro" id="IPR018247">
    <property type="entry name" value="EF_Hand_1_Ca_BS"/>
</dbReference>
<dbReference type="Gene3D" id="2.60.40.10">
    <property type="entry name" value="Immunoglobulins"/>
    <property type="match status" value="2"/>
</dbReference>
<dbReference type="OMA" id="AEISVAW"/>
<dbReference type="Pfam" id="PF13499">
    <property type="entry name" value="EF-hand_7"/>
    <property type="match status" value="1"/>
</dbReference>
<keyword evidence="8" id="KW-1185">Reference proteome</keyword>
<evidence type="ECO:0000256" key="1">
    <source>
        <dbReference type="ARBA" id="ARBA00022737"/>
    </source>
</evidence>
<evidence type="ECO:0000256" key="4">
    <source>
        <dbReference type="PROSITE-ProRule" id="PRU00023"/>
    </source>
</evidence>
<feature type="domain" description="EF-hand" evidence="5">
    <location>
        <begin position="6"/>
        <end position="41"/>
    </location>
</feature>
<evidence type="ECO:0000256" key="3">
    <source>
        <dbReference type="ARBA" id="ARBA00023043"/>
    </source>
</evidence>
<dbReference type="InterPro" id="IPR002048">
    <property type="entry name" value="EF_hand_dom"/>
</dbReference>
<dbReference type="InterPro" id="IPR011992">
    <property type="entry name" value="EF-hand-dom_pair"/>
</dbReference>
<dbReference type="AlphaFoldDB" id="K3WPK0"/>
<dbReference type="Gene3D" id="1.10.238.10">
    <property type="entry name" value="EF-hand"/>
    <property type="match status" value="1"/>
</dbReference>
<dbReference type="Proteomes" id="UP000019132">
    <property type="component" value="Unassembled WGS sequence"/>
</dbReference>
<dbReference type="InterPro" id="IPR003961">
    <property type="entry name" value="FN3_dom"/>
</dbReference>
<dbReference type="InterPro" id="IPR036770">
    <property type="entry name" value="Ankyrin_rpt-contain_sf"/>
</dbReference>
<dbReference type="Pfam" id="PF12796">
    <property type="entry name" value="Ank_2"/>
    <property type="match status" value="1"/>
</dbReference>
<evidence type="ECO:0000256" key="2">
    <source>
        <dbReference type="ARBA" id="ARBA00022837"/>
    </source>
</evidence>
<protein>
    <submittedName>
        <fullName evidence="7">Uncharacterized protein</fullName>
    </submittedName>
</protein>
<dbReference type="PROSITE" id="PS50297">
    <property type="entry name" value="ANK_REP_REGION"/>
    <property type="match status" value="1"/>
</dbReference>
<dbReference type="PROSITE" id="PS50222">
    <property type="entry name" value="EF_HAND_2"/>
    <property type="match status" value="2"/>
</dbReference>
<dbReference type="Pfam" id="PF00041">
    <property type="entry name" value="fn3"/>
    <property type="match status" value="1"/>
</dbReference>
<dbReference type="EnsemblProtists" id="PYU1_T006892">
    <property type="protein sequence ID" value="PYU1_T006892"/>
    <property type="gene ID" value="PYU1_G006878"/>
</dbReference>
<dbReference type="PROSITE" id="PS50088">
    <property type="entry name" value="ANK_REPEAT"/>
    <property type="match status" value="1"/>
</dbReference>
<dbReference type="Gene3D" id="1.25.40.20">
    <property type="entry name" value="Ankyrin repeat-containing domain"/>
    <property type="match status" value="1"/>
</dbReference>
<dbReference type="CDD" id="cd00051">
    <property type="entry name" value="EFh"/>
    <property type="match status" value="1"/>
</dbReference>
<dbReference type="CDD" id="cd00063">
    <property type="entry name" value="FN3"/>
    <property type="match status" value="2"/>
</dbReference>
<dbReference type="SMART" id="SM00060">
    <property type="entry name" value="FN3"/>
    <property type="match status" value="2"/>
</dbReference>
<dbReference type="SMART" id="SM00248">
    <property type="entry name" value="ANK"/>
    <property type="match status" value="3"/>
</dbReference>
<feature type="domain" description="Fibronectin type-III" evidence="6">
    <location>
        <begin position="314"/>
        <end position="401"/>
    </location>
</feature>
<evidence type="ECO:0000313" key="7">
    <source>
        <dbReference type="EnsemblProtists" id="PYU1_T006892"/>
    </source>
</evidence>
<keyword evidence="1" id="KW-0677">Repeat</keyword>
<dbReference type="VEuPathDB" id="FungiDB:PYU1_G006878"/>
<keyword evidence="3 4" id="KW-0040">ANK repeat</keyword>
<dbReference type="PROSITE" id="PS50853">
    <property type="entry name" value="FN3"/>
    <property type="match status" value="2"/>
</dbReference>
<dbReference type="PANTHER" id="PTHR24198">
    <property type="entry name" value="ANKYRIN REPEAT AND PROTEIN KINASE DOMAIN-CONTAINING PROTEIN"/>
    <property type="match status" value="1"/>
</dbReference>
<dbReference type="HOGENOM" id="CLU_054311_0_0_1"/>
<reference evidence="7" key="3">
    <citation type="submission" date="2015-02" db="UniProtKB">
        <authorList>
            <consortium name="EnsemblProtists"/>
        </authorList>
    </citation>
    <scope>IDENTIFICATION</scope>
    <source>
        <strain evidence="7">DAOM BR144</strain>
    </source>
</reference>
<reference evidence="8" key="2">
    <citation type="submission" date="2010-04" db="EMBL/GenBank/DDBJ databases">
        <authorList>
            <person name="Buell R."/>
            <person name="Hamilton J."/>
            <person name="Hostetler J."/>
        </authorList>
    </citation>
    <scope>NUCLEOTIDE SEQUENCE [LARGE SCALE GENOMIC DNA]</scope>
    <source>
        <strain evidence="8">DAOM:BR144</strain>
    </source>
</reference>
<dbReference type="SUPFAM" id="SSF47473">
    <property type="entry name" value="EF-hand"/>
    <property type="match status" value="1"/>
</dbReference>
<dbReference type="SMART" id="SM00054">
    <property type="entry name" value="EFh"/>
    <property type="match status" value="2"/>
</dbReference>
<dbReference type="InterPro" id="IPR002110">
    <property type="entry name" value="Ankyrin_rpt"/>
</dbReference>
<proteinExistence type="predicted"/>
<dbReference type="PROSITE" id="PS00018">
    <property type="entry name" value="EF_HAND_1"/>
    <property type="match status" value="2"/>
</dbReference>
<reference evidence="8" key="1">
    <citation type="journal article" date="2010" name="Genome Biol.">
        <title>Genome sequence of the necrotrophic plant pathogen Pythium ultimum reveals original pathogenicity mechanisms and effector repertoire.</title>
        <authorList>
            <person name="Levesque C.A."/>
            <person name="Brouwer H."/>
            <person name="Cano L."/>
            <person name="Hamilton J.P."/>
            <person name="Holt C."/>
            <person name="Huitema E."/>
            <person name="Raffaele S."/>
            <person name="Robideau G.P."/>
            <person name="Thines M."/>
            <person name="Win J."/>
            <person name="Zerillo M.M."/>
            <person name="Beakes G.W."/>
            <person name="Boore J.L."/>
            <person name="Busam D."/>
            <person name="Dumas B."/>
            <person name="Ferriera S."/>
            <person name="Fuerstenberg S.I."/>
            <person name="Gachon C.M."/>
            <person name="Gaulin E."/>
            <person name="Govers F."/>
            <person name="Grenville-Briggs L."/>
            <person name="Horner N."/>
            <person name="Hostetler J."/>
            <person name="Jiang R.H."/>
            <person name="Johnson J."/>
            <person name="Krajaejun T."/>
            <person name="Lin H."/>
            <person name="Meijer H.J."/>
            <person name="Moore B."/>
            <person name="Morris P."/>
            <person name="Phuntmart V."/>
            <person name="Puiu D."/>
            <person name="Shetty J."/>
            <person name="Stajich J.E."/>
            <person name="Tripathy S."/>
            <person name="Wawra S."/>
            <person name="van West P."/>
            <person name="Whitty B.R."/>
            <person name="Coutinho P.M."/>
            <person name="Henrissat B."/>
            <person name="Martin F."/>
            <person name="Thomas P.D."/>
            <person name="Tyler B.M."/>
            <person name="De Vries R.P."/>
            <person name="Kamoun S."/>
            <person name="Yandell M."/>
            <person name="Tisserat N."/>
            <person name="Buell C.R."/>
        </authorList>
    </citation>
    <scope>NUCLEOTIDE SEQUENCE</scope>
    <source>
        <strain evidence="8">DAOM:BR144</strain>
    </source>
</reference>
<dbReference type="EMBL" id="GL376560">
    <property type="status" value="NOT_ANNOTATED_CDS"/>
    <property type="molecule type" value="Genomic_DNA"/>
</dbReference>
<dbReference type="PANTHER" id="PTHR24198:SF165">
    <property type="entry name" value="ANKYRIN REPEAT-CONTAINING PROTEIN-RELATED"/>
    <property type="match status" value="1"/>
</dbReference>